<dbReference type="Proteomes" id="UP000199088">
    <property type="component" value="Unassembled WGS sequence"/>
</dbReference>
<dbReference type="AlphaFoldDB" id="A0A1H0NFE3"/>
<keyword evidence="3" id="KW-1185">Reference proteome</keyword>
<protein>
    <submittedName>
        <fullName evidence="2">Dihydropteroate synthase</fullName>
    </submittedName>
</protein>
<dbReference type="GO" id="GO:0046654">
    <property type="term" value="P:tetrahydrofolate biosynthetic process"/>
    <property type="evidence" value="ECO:0007669"/>
    <property type="project" value="TreeGrafter"/>
</dbReference>
<evidence type="ECO:0000313" key="2">
    <source>
        <dbReference type="EMBL" id="SDO91449.1"/>
    </source>
</evidence>
<dbReference type="PANTHER" id="PTHR20941">
    <property type="entry name" value="FOLATE SYNTHESIS PROTEINS"/>
    <property type="match status" value="1"/>
</dbReference>
<feature type="domain" description="Pterin-binding" evidence="1">
    <location>
        <begin position="38"/>
        <end position="291"/>
    </location>
</feature>
<dbReference type="RefSeq" id="WP_091246307.1">
    <property type="nucleotide sequence ID" value="NZ_FNIR01000008.1"/>
</dbReference>
<dbReference type="InterPro" id="IPR011005">
    <property type="entry name" value="Dihydropteroate_synth-like_sf"/>
</dbReference>
<dbReference type="OrthoDB" id="9811744at2"/>
<dbReference type="GO" id="GO:0005829">
    <property type="term" value="C:cytosol"/>
    <property type="evidence" value="ECO:0007669"/>
    <property type="project" value="TreeGrafter"/>
</dbReference>
<evidence type="ECO:0000313" key="3">
    <source>
        <dbReference type="Proteomes" id="UP000199088"/>
    </source>
</evidence>
<name>A0A1H0NFE3_9ACTN</name>
<sequence length="299" mass="31563">MIGLRELVRLAAEHPEDLDHPVAPFRVGDRVLDTDARPAIMGVVNLSQDSWYRESIAPSAEAAVRRGIVLAAQGADVVDVGAESVVAGSARVGPQDQIRALVPVVEELAAAGVAVSVESYHPDVVRATLAAGAKVLNLTGSADDDAMFELAAEFDAALVICHVLGTNPRELADTEVERDPYPAMVEALGARAEAARAHGVRAGICVDPGAGFGMARLTDPLDRVRHQSVLLLHSFRLRSLGLPVCHALPSGFTYFEDEVRTAEGFFAVLAGLGGTGVHRTHEVPRVRAVLRAMADLPVG</sequence>
<gene>
    <name evidence="2" type="ORF">SAMN05660199_02841</name>
</gene>
<dbReference type="InterPro" id="IPR000489">
    <property type="entry name" value="Pterin-binding_dom"/>
</dbReference>
<proteinExistence type="predicted"/>
<accession>A0A1H0NFE3</accession>
<evidence type="ECO:0000259" key="1">
    <source>
        <dbReference type="PROSITE" id="PS50972"/>
    </source>
</evidence>
<dbReference type="EMBL" id="FNIR01000008">
    <property type="protein sequence ID" value="SDO91449.1"/>
    <property type="molecule type" value="Genomic_DNA"/>
</dbReference>
<dbReference type="SUPFAM" id="SSF51717">
    <property type="entry name" value="Dihydropteroate synthetase-like"/>
    <property type="match status" value="1"/>
</dbReference>
<dbReference type="PANTHER" id="PTHR20941:SF1">
    <property type="entry name" value="FOLIC ACID SYNTHESIS PROTEIN FOL1"/>
    <property type="match status" value="1"/>
</dbReference>
<reference evidence="3" key="1">
    <citation type="submission" date="2016-10" db="EMBL/GenBank/DDBJ databases">
        <authorList>
            <person name="Varghese N."/>
            <person name="Submissions S."/>
        </authorList>
    </citation>
    <scope>NUCLEOTIDE SEQUENCE [LARGE SCALE GENOMIC DNA]</scope>
    <source>
        <strain evidence="3">DSM 45843</strain>
    </source>
</reference>
<dbReference type="PROSITE" id="PS50972">
    <property type="entry name" value="PTERIN_BINDING"/>
    <property type="match status" value="1"/>
</dbReference>
<dbReference type="InterPro" id="IPR045031">
    <property type="entry name" value="DHP_synth-like"/>
</dbReference>
<dbReference type="GO" id="GO:0004156">
    <property type="term" value="F:dihydropteroate synthase activity"/>
    <property type="evidence" value="ECO:0007669"/>
    <property type="project" value="TreeGrafter"/>
</dbReference>
<dbReference type="Gene3D" id="3.20.20.20">
    <property type="entry name" value="Dihydropteroate synthase-like"/>
    <property type="match status" value="1"/>
</dbReference>
<organism evidence="2 3">
    <name type="scientific">Klenkia soli</name>
    <dbReference type="NCBI Taxonomy" id="1052260"/>
    <lineage>
        <taxon>Bacteria</taxon>
        <taxon>Bacillati</taxon>
        <taxon>Actinomycetota</taxon>
        <taxon>Actinomycetes</taxon>
        <taxon>Geodermatophilales</taxon>
        <taxon>Geodermatophilaceae</taxon>
        <taxon>Klenkia</taxon>
    </lineage>
</organism>
<dbReference type="Pfam" id="PF00809">
    <property type="entry name" value="Pterin_bind"/>
    <property type="match status" value="1"/>
</dbReference>
<dbReference type="STRING" id="1052260.SAMN05660199_02841"/>